<accession>A0A0D6P4W7</accession>
<dbReference type="OrthoDB" id="9801955at2"/>
<keyword evidence="6 7" id="KW-0012">Acyltransferase</keyword>
<evidence type="ECO:0000256" key="1">
    <source>
        <dbReference type="ARBA" id="ARBA00004533"/>
    </source>
</evidence>
<comment type="caution">
    <text evidence="7">The sequence shown here is derived from an EMBL/GenBank/DDBJ whole genome shotgun (WGS) entry which is preliminary data.</text>
</comment>
<dbReference type="Proteomes" id="UP000032680">
    <property type="component" value="Unassembled WGS sequence"/>
</dbReference>
<keyword evidence="2" id="KW-1003">Cell membrane</keyword>
<evidence type="ECO:0000256" key="3">
    <source>
        <dbReference type="ARBA" id="ARBA00022519"/>
    </source>
</evidence>
<dbReference type="GO" id="GO:0009247">
    <property type="term" value="P:glycolipid biosynthetic process"/>
    <property type="evidence" value="ECO:0007669"/>
    <property type="project" value="UniProtKB-ARBA"/>
</dbReference>
<gene>
    <name evidence="7" type="ORF">Asru_0025_07</name>
</gene>
<evidence type="ECO:0000256" key="6">
    <source>
        <dbReference type="ARBA" id="ARBA00023315"/>
    </source>
</evidence>
<evidence type="ECO:0000256" key="5">
    <source>
        <dbReference type="ARBA" id="ARBA00023136"/>
    </source>
</evidence>
<protein>
    <submittedName>
        <fullName evidence="7">Lipid A biosynthesis (Lauroyl) acyltransferase</fullName>
    </submittedName>
</protein>
<reference evidence="7 8" key="1">
    <citation type="submission" date="2012-11" db="EMBL/GenBank/DDBJ databases">
        <title>Whole genome sequence of Acidisphaera rubrifaciens HS-AP3.</title>
        <authorList>
            <person name="Azuma Y."/>
            <person name="Higashiura N."/>
            <person name="Hirakawa H."/>
            <person name="Matsushita K."/>
        </authorList>
    </citation>
    <scope>NUCLEOTIDE SEQUENCE [LARGE SCALE GENOMIC DNA]</scope>
    <source>
        <strain evidence="7 8">HS-AP3</strain>
    </source>
</reference>
<comment type="subcellular location">
    <subcellularLocation>
        <location evidence="1">Cell inner membrane</location>
    </subcellularLocation>
</comment>
<organism evidence="7 8">
    <name type="scientific">Acidisphaera rubrifaciens HS-AP3</name>
    <dbReference type="NCBI Taxonomy" id="1231350"/>
    <lineage>
        <taxon>Bacteria</taxon>
        <taxon>Pseudomonadati</taxon>
        <taxon>Pseudomonadota</taxon>
        <taxon>Alphaproteobacteria</taxon>
        <taxon>Acetobacterales</taxon>
        <taxon>Acetobacteraceae</taxon>
        <taxon>Acidisphaera</taxon>
    </lineage>
</organism>
<keyword evidence="5" id="KW-0472">Membrane</keyword>
<evidence type="ECO:0000256" key="4">
    <source>
        <dbReference type="ARBA" id="ARBA00022679"/>
    </source>
</evidence>
<sequence length="292" mass="32518">MRLLDRLTGAAVAALLAVLRRADPDRASDFAGAMARRIGPLLPVHRTGRANLRAAYPDADPAWIEATLRGVWENLGRTAGEYVHLGALWDYDEARPNAGRIVTDSAPLFYALRDDGRPALCFAAHLGNWELPAVAAAAHGLPSAVVYRMPNNRAVAAQIERIRSGLMGRLISTRREAVFEMAGALERGEHLGALVDQHFSRGVDVTFFGRRCRANPTIARLARQFDCPVVGVRVIRLPDRRLRVDAVGPLDLPRDAEGRVDVPATMQMITTIVEGWIREHPEQWLWLHRRWR</sequence>
<proteinExistence type="predicted"/>
<dbReference type="GO" id="GO:0005886">
    <property type="term" value="C:plasma membrane"/>
    <property type="evidence" value="ECO:0007669"/>
    <property type="project" value="UniProtKB-SubCell"/>
</dbReference>
<dbReference type="NCBIfam" id="NF005120">
    <property type="entry name" value="PRK06553.1"/>
    <property type="match status" value="1"/>
</dbReference>
<keyword evidence="8" id="KW-1185">Reference proteome</keyword>
<evidence type="ECO:0000313" key="8">
    <source>
        <dbReference type="Proteomes" id="UP000032680"/>
    </source>
</evidence>
<dbReference type="InterPro" id="IPR004960">
    <property type="entry name" value="LipA_acyltrans"/>
</dbReference>
<dbReference type="PANTHER" id="PTHR30606:SF9">
    <property type="entry name" value="LIPID A BIOSYNTHESIS LAUROYLTRANSFERASE"/>
    <property type="match status" value="1"/>
</dbReference>
<dbReference type="GO" id="GO:0016746">
    <property type="term" value="F:acyltransferase activity"/>
    <property type="evidence" value="ECO:0007669"/>
    <property type="project" value="UniProtKB-KW"/>
</dbReference>
<dbReference type="EMBL" id="BANB01000025">
    <property type="protein sequence ID" value="GAN75934.1"/>
    <property type="molecule type" value="Genomic_DNA"/>
</dbReference>
<dbReference type="PANTHER" id="PTHR30606">
    <property type="entry name" value="LIPID A BIOSYNTHESIS LAUROYL ACYLTRANSFERASE"/>
    <property type="match status" value="1"/>
</dbReference>
<dbReference type="CDD" id="cd07984">
    <property type="entry name" value="LPLAT_LABLAT-like"/>
    <property type="match status" value="1"/>
</dbReference>
<evidence type="ECO:0000313" key="7">
    <source>
        <dbReference type="EMBL" id="GAN75934.1"/>
    </source>
</evidence>
<keyword evidence="4 7" id="KW-0808">Transferase</keyword>
<dbReference type="Pfam" id="PF03279">
    <property type="entry name" value="Lip_A_acyltrans"/>
    <property type="match status" value="1"/>
</dbReference>
<dbReference type="RefSeq" id="WP_048859687.1">
    <property type="nucleotide sequence ID" value="NZ_BANB01000025.1"/>
</dbReference>
<dbReference type="AlphaFoldDB" id="A0A0D6P4W7"/>
<name>A0A0D6P4W7_9PROT</name>
<evidence type="ECO:0000256" key="2">
    <source>
        <dbReference type="ARBA" id="ARBA00022475"/>
    </source>
</evidence>
<keyword evidence="3" id="KW-0997">Cell inner membrane</keyword>